<geneLocation type="plasmid" evidence="1 2">
    <name>unnamed</name>
</geneLocation>
<keyword evidence="2" id="KW-1185">Reference proteome</keyword>
<dbReference type="EMBL" id="CP031358">
    <property type="protein sequence ID" value="AXK44063.1"/>
    <property type="molecule type" value="Genomic_DNA"/>
</dbReference>
<name>A0A345YJG1_9SPHN</name>
<reference evidence="1 2" key="1">
    <citation type="submission" date="2018-07" db="EMBL/GenBank/DDBJ databases">
        <title>Genome sequence of Erythrobacter strain YH-07, an antagonistic bacterium isolated from Yellow Sea.</title>
        <authorList>
            <person name="Tang T."/>
            <person name="Liu Q."/>
            <person name="Sun X."/>
        </authorList>
    </citation>
    <scope>NUCLEOTIDE SEQUENCE [LARGE SCALE GENOMIC DNA]</scope>
    <source>
        <strain evidence="1 2">YH-07</strain>
        <plasmid evidence="1 2">unnamed</plasmid>
    </source>
</reference>
<evidence type="ECO:0000313" key="1">
    <source>
        <dbReference type="EMBL" id="AXK44063.1"/>
    </source>
</evidence>
<evidence type="ECO:0000313" key="2">
    <source>
        <dbReference type="Proteomes" id="UP000254508"/>
    </source>
</evidence>
<organism evidence="1 2">
    <name type="scientific">Erythrobacter aureus</name>
    <dbReference type="NCBI Taxonomy" id="2182384"/>
    <lineage>
        <taxon>Bacteria</taxon>
        <taxon>Pseudomonadati</taxon>
        <taxon>Pseudomonadota</taxon>
        <taxon>Alphaproteobacteria</taxon>
        <taxon>Sphingomonadales</taxon>
        <taxon>Erythrobacteraceae</taxon>
        <taxon>Erythrobacter/Porphyrobacter group</taxon>
        <taxon>Erythrobacter</taxon>
    </lineage>
</organism>
<dbReference type="KEGG" id="err:DVR09_16555"/>
<protein>
    <submittedName>
        <fullName evidence="1">Uncharacterized protein</fullName>
    </submittedName>
</protein>
<sequence>MMTPQLSTHARSEGIGGIHSDKSNSALDLLVALGALVLGGRQMFERDCLSFTFDCWRQIHEGNPVPEMDRVTAADVFADIADIRALPATHPAEVDEVEPEFLALVTDIEEYVRRNAPTLQ</sequence>
<dbReference type="AlphaFoldDB" id="A0A345YJG1"/>
<proteinExistence type="predicted"/>
<dbReference type="RefSeq" id="WP_115418376.1">
    <property type="nucleotide sequence ID" value="NZ_CP031358.1"/>
</dbReference>
<keyword evidence="1" id="KW-0614">Plasmid</keyword>
<gene>
    <name evidence="1" type="ORF">DVR09_16555</name>
</gene>
<accession>A0A345YJG1</accession>
<dbReference type="Proteomes" id="UP000254508">
    <property type="component" value="Plasmid unnamed"/>
</dbReference>